<evidence type="ECO:0000256" key="1">
    <source>
        <dbReference type="SAM" id="MobiDB-lite"/>
    </source>
</evidence>
<name>A0A6C2YTR1_9BACT</name>
<protein>
    <submittedName>
        <fullName evidence="2">Uncharacterized protein</fullName>
    </submittedName>
</protein>
<dbReference type="KEGG" id="tim:GMBLW1_44560"/>
<feature type="region of interest" description="Disordered" evidence="1">
    <location>
        <begin position="30"/>
        <end position="80"/>
    </location>
</feature>
<evidence type="ECO:0000313" key="2">
    <source>
        <dbReference type="EMBL" id="VIP04737.1"/>
    </source>
</evidence>
<keyword evidence="3" id="KW-1185">Reference proteome</keyword>
<gene>
    <name evidence="2" type="ORF">GMBLW1_44560</name>
</gene>
<sequence>MRPDPEQGHRTASIWPIFARLTPLSEFEVTERTTSAKRMLGTNDGEERCETDQEENQNRSLTPHSIIVDPPQQRQGTGEP</sequence>
<proteinExistence type="predicted"/>
<dbReference type="Proteomes" id="UP000464378">
    <property type="component" value="Chromosome"/>
</dbReference>
<evidence type="ECO:0000313" key="3">
    <source>
        <dbReference type="Proteomes" id="UP000464378"/>
    </source>
</evidence>
<dbReference type="RefSeq" id="WP_162659777.1">
    <property type="nucleotide sequence ID" value="NZ_LR593887.1"/>
</dbReference>
<dbReference type="EMBL" id="LR586016">
    <property type="protein sequence ID" value="VIP04737.1"/>
    <property type="molecule type" value="Genomic_DNA"/>
</dbReference>
<dbReference type="AlphaFoldDB" id="A0A6C2YTR1"/>
<organism evidence="2">
    <name type="scientific">Tuwongella immobilis</name>
    <dbReference type="NCBI Taxonomy" id="692036"/>
    <lineage>
        <taxon>Bacteria</taxon>
        <taxon>Pseudomonadati</taxon>
        <taxon>Planctomycetota</taxon>
        <taxon>Planctomycetia</taxon>
        <taxon>Gemmatales</taxon>
        <taxon>Gemmataceae</taxon>
        <taxon>Tuwongella</taxon>
    </lineage>
</organism>
<dbReference type="EMBL" id="LR593887">
    <property type="protein sequence ID" value="VTS06833.1"/>
    <property type="molecule type" value="Genomic_DNA"/>
</dbReference>
<reference evidence="2" key="1">
    <citation type="submission" date="2019-04" db="EMBL/GenBank/DDBJ databases">
        <authorList>
            <consortium name="Science for Life Laboratories"/>
        </authorList>
    </citation>
    <scope>NUCLEOTIDE SEQUENCE</scope>
    <source>
        <strain evidence="2">MBLW1</strain>
    </source>
</reference>
<accession>A0A6C2YTR1</accession>
<dbReference type="InParanoid" id="A0A6C2YTR1"/>